<protein>
    <submittedName>
        <fullName evidence="2">Uncharacterized protein</fullName>
    </submittedName>
</protein>
<feature type="compositionally biased region" description="Low complexity" evidence="1">
    <location>
        <begin position="407"/>
        <end position="417"/>
    </location>
</feature>
<evidence type="ECO:0000256" key="1">
    <source>
        <dbReference type="SAM" id="MobiDB-lite"/>
    </source>
</evidence>
<organism evidence="2 3">
    <name type="scientific">Echria macrotheca</name>
    <dbReference type="NCBI Taxonomy" id="438768"/>
    <lineage>
        <taxon>Eukaryota</taxon>
        <taxon>Fungi</taxon>
        <taxon>Dikarya</taxon>
        <taxon>Ascomycota</taxon>
        <taxon>Pezizomycotina</taxon>
        <taxon>Sordariomycetes</taxon>
        <taxon>Sordariomycetidae</taxon>
        <taxon>Sordariales</taxon>
        <taxon>Schizotheciaceae</taxon>
        <taxon>Echria</taxon>
    </lineage>
</organism>
<proteinExistence type="predicted"/>
<feature type="compositionally biased region" description="Polar residues" evidence="1">
    <location>
        <begin position="390"/>
        <end position="406"/>
    </location>
</feature>
<evidence type="ECO:0000313" key="2">
    <source>
        <dbReference type="EMBL" id="KAK1758401.1"/>
    </source>
</evidence>
<dbReference type="EMBL" id="MU839829">
    <property type="protein sequence ID" value="KAK1758401.1"/>
    <property type="molecule type" value="Genomic_DNA"/>
</dbReference>
<feature type="region of interest" description="Disordered" evidence="1">
    <location>
        <begin position="276"/>
        <end position="303"/>
    </location>
</feature>
<name>A0AAJ0BHM8_9PEZI</name>
<dbReference type="AlphaFoldDB" id="A0AAJ0BHM8"/>
<feature type="region of interest" description="Disordered" evidence="1">
    <location>
        <begin position="316"/>
        <end position="426"/>
    </location>
</feature>
<feature type="compositionally biased region" description="Acidic residues" evidence="1">
    <location>
        <begin position="375"/>
        <end position="386"/>
    </location>
</feature>
<gene>
    <name evidence="2" type="ORF">QBC47DRAFT_358257</name>
</gene>
<reference evidence="2" key="1">
    <citation type="submission" date="2023-06" db="EMBL/GenBank/DDBJ databases">
        <title>Genome-scale phylogeny and comparative genomics of the fungal order Sordariales.</title>
        <authorList>
            <consortium name="Lawrence Berkeley National Laboratory"/>
            <person name="Hensen N."/>
            <person name="Bonometti L."/>
            <person name="Westerberg I."/>
            <person name="Brannstrom I.O."/>
            <person name="Guillou S."/>
            <person name="Cros-Aarteil S."/>
            <person name="Calhoun S."/>
            <person name="Haridas S."/>
            <person name="Kuo A."/>
            <person name="Mondo S."/>
            <person name="Pangilinan J."/>
            <person name="Riley R."/>
            <person name="Labutti K."/>
            <person name="Andreopoulos B."/>
            <person name="Lipzen A."/>
            <person name="Chen C."/>
            <person name="Yanf M."/>
            <person name="Daum C."/>
            <person name="Ng V."/>
            <person name="Clum A."/>
            <person name="Steindorff A."/>
            <person name="Ohm R."/>
            <person name="Martin F."/>
            <person name="Silar P."/>
            <person name="Natvig D."/>
            <person name="Lalanne C."/>
            <person name="Gautier V."/>
            <person name="Ament-Velasquez S.L."/>
            <person name="Kruys A."/>
            <person name="Hutchinson M.I."/>
            <person name="Powell A.J."/>
            <person name="Barry K."/>
            <person name="Miller A.N."/>
            <person name="Grigoriev I.V."/>
            <person name="Debuchy R."/>
            <person name="Gladieux P."/>
            <person name="Thoren M.H."/>
            <person name="Johannesson H."/>
        </authorList>
    </citation>
    <scope>NUCLEOTIDE SEQUENCE</scope>
    <source>
        <strain evidence="2">PSN4</strain>
    </source>
</reference>
<sequence length="581" mass="61843">MADGEGWIRVVGAAAFHKVMERVQNMNLKNSPKIRNLVDTDRDYRHESGSARVFRPLRQDASYFIPGYDWPPQPGAAAAAIRAGSINATPTRVPLVFALGVPLPSPPPARPTLPRVSTPIYVRPPHPSLVPAVATVMGEVWPAVLETLGLAADKAYYYEIVDRPAKRRRGSRPELSSRQVRIALTLDGPDNFAPWETHIRQWVGRPSEIDRIDVTPDGQLVITFTNTQDALQARFELAEVLGGLVLGGDDRGLEEETQAAGLHRVPGVDDLGAEALRKCPCPDDQETVSGSGDGGGGGDPKTFRSLLSQAIWKARTSPSKYQDEDSYGVGSSSHPDTSRPMRAVPDTPPPTPEGDRNPHRPVPSLPSDPKYEDAVVIEEEEEDEDGAMNAHSSRPTHTLPSSAQPKSSYFSVSSRQSQDNRTAFSNAKEPCYHSSAASSSSASSSSFSSSSACTVTTIPSIKPALGVVVNDNGDGRLGQGQGACWRLHSQPDLESDDGSSATEDESEVVYMKRARLTARVRSPSLRFVRGVTGGHVGVSAAAAAAAATGILAIPVPIASAAEKEQQMSGASAGFGVGTFGC</sequence>
<keyword evidence="3" id="KW-1185">Reference proteome</keyword>
<dbReference type="Proteomes" id="UP001239445">
    <property type="component" value="Unassembled WGS sequence"/>
</dbReference>
<accession>A0AAJ0BHM8</accession>
<evidence type="ECO:0000313" key="3">
    <source>
        <dbReference type="Proteomes" id="UP001239445"/>
    </source>
</evidence>
<comment type="caution">
    <text evidence="2">The sequence shown here is derived from an EMBL/GenBank/DDBJ whole genome shotgun (WGS) entry which is preliminary data.</text>
</comment>